<dbReference type="PANTHER" id="PTHR30250:SF10">
    <property type="entry name" value="LIPOPOLYSACCHARIDE BIOSYNTHESIS PROTEIN WZXC"/>
    <property type="match status" value="1"/>
</dbReference>
<feature type="transmembrane region" description="Helical" evidence="7">
    <location>
        <begin position="450"/>
        <end position="469"/>
    </location>
</feature>
<dbReference type="Proteomes" id="UP000176682">
    <property type="component" value="Unassembled WGS sequence"/>
</dbReference>
<sequence length="490" mass="54664">MVGLNLDNIKQKAFKGVFTLTFRRLLLKIIDTVGVIFLARALSQDVFGVFGIISFVVFTFLSFFSDIGFGAALIQKREPLTDADTKTTFTIQQSLVTLLLIIAWLSSPFISGFYHLGDQGIWLIRVLSLSLFLTSFKTIPSILLERELKFEKLVIPEIVETLIYNGLAVYMALHGYGVWSLVIAILARTVAGAILLNLLSPWRIGWGFSRDSARGLLSFGVPYQLNSVLALIKDNVTPTLIAYWYGPAAVAYVNLAQNIATRPMELINIVSRVMFPAYARIQHDTVRLKRWIEKSVSFMAYLYLPMITGLLLTARPILEYLYADKSAKWLPSLPTLLLFLAGAYPIIVTTTYTNALYALGRPKVVLTLMTIYTVLTWTLGAPLIYKFGFVGIAMAGLVITYITLPLVVREMNKVVSVNTWDSLKKPLLASFIMGAVTFVTNQLVTHSLLTLIFTCVVGVITYTLAILALDHSRLKSEFANWFGLIGKRNI</sequence>
<keyword evidence="5 7" id="KW-1133">Transmembrane helix</keyword>
<evidence type="ECO:0000313" key="8">
    <source>
        <dbReference type="EMBL" id="OGD79199.1"/>
    </source>
</evidence>
<evidence type="ECO:0000256" key="7">
    <source>
        <dbReference type="SAM" id="Phobius"/>
    </source>
</evidence>
<protein>
    <submittedName>
        <fullName evidence="8">Uncharacterized protein</fullName>
    </submittedName>
</protein>
<feature type="transmembrane region" description="Helical" evidence="7">
    <location>
        <begin position="364"/>
        <end position="381"/>
    </location>
</feature>
<comment type="subcellular location">
    <subcellularLocation>
        <location evidence="1">Cell membrane</location>
        <topology evidence="1">Multi-pass membrane protein</topology>
    </subcellularLocation>
</comment>
<reference evidence="8 9" key="1">
    <citation type="journal article" date="2016" name="Nat. Commun.">
        <title>Thousands of microbial genomes shed light on interconnected biogeochemical processes in an aquifer system.</title>
        <authorList>
            <person name="Anantharaman K."/>
            <person name="Brown C.T."/>
            <person name="Hug L.A."/>
            <person name="Sharon I."/>
            <person name="Castelle C.J."/>
            <person name="Probst A.J."/>
            <person name="Thomas B.C."/>
            <person name="Singh A."/>
            <person name="Wilkins M.J."/>
            <person name="Karaoz U."/>
            <person name="Brodie E.L."/>
            <person name="Williams K.H."/>
            <person name="Hubbard S.S."/>
            <person name="Banfield J.F."/>
        </authorList>
    </citation>
    <scope>NUCLEOTIDE SEQUENCE [LARGE SCALE GENOMIC DNA]</scope>
</reference>
<feature type="transmembrane region" description="Helical" evidence="7">
    <location>
        <begin position="179"/>
        <end position="200"/>
    </location>
</feature>
<feature type="transmembrane region" description="Helical" evidence="7">
    <location>
        <begin position="95"/>
        <end position="116"/>
    </location>
</feature>
<evidence type="ECO:0000256" key="4">
    <source>
        <dbReference type="ARBA" id="ARBA00022692"/>
    </source>
</evidence>
<dbReference type="PANTHER" id="PTHR30250">
    <property type="entry name" value="PST FAMILY PREDICTED COLANIC ACID TRANSPORTER"/>
    <property type="match status" value="1"/>
</dbReference>
<dbReference type="Pfam" id="PF13440">
    <property type="entry name" value="Polysacc_synt_3"/>
    <property type="match status" value="1"/>
</dbReference>
<keyword evidence="6 7" id="KW-0472">Membrane</keyword>
<evidence type="ECO:0000256" key="3">
    <source>
        <dbReference type="ARBA" id="ARBA00022475"/>
    </source>
</evidence>
<keyword evidence="3" id="KW-1003">Cell membrane</keyword>
<dbReference type="EMBL" id="MFAM01000024">
    <property type="protein sequence ID" value="OGD79199.1"/>
    <property type="molecule type" value="Genomic_DNA"/>
</dbReference>
<feature type="transmembrane region" description="Helical" evidence="7">
    <location>
        <begin position="298"/>
        <end position="317"/>
    </location>
</feature>
<evidence type="ECO:0000256" key="6">
    <source>
        <dbReference type="ARBA" id="ARBA00023136"/>
    </source>
</evidence>
<evidence type="ECO:0000256" key="1">
    <source>
        <dbReference type="ARBA" id="ARBA00004651"/>
    </source>
</evidence>
<evidence type="ECO:0000256" key="2">
    <source>
        <dbReference type="ARBA" id="ARBA00007430"/>
    </source>
</evidence>
<gene>
    <name evidence="8" type="ORF">A2368_00455</name>
</gene>
<dbReference type="GO" id="GO:0005886">
    <property type="term" value="C:plasma membrane"/>
    <property type="evidence" value="ECO:0007669"/>
    <property type="project" value="UniProtKB-SubCell"/>
</dbReference>
<accession>A0A1F5FHT2</accession>
<evidence type="ECO:0000256" key="5">
    <source>
        <dbReference type="ARBA" id="ARBA00022989"/>
    </source>
</evidence>
<feature type="transmembrane region" description="Helical" evidence="7">
    <location>
        <begin position="122"/>
        <end position="144"/>
    </location>
</feature>
<feature type="transmembrane region" description="Helical" evidence="7">
    <location>
        <begin position="337"/>
        <end position="357"/>
    </location>
</feature>
<feature type="transmembrane region" description="Helical" evidence="7">
    <location>
        <begin position="25"/>
        <end position="43"/>
    </location>
</feature>
<keyword evidence="4 7" id="KW-0812">Transmembrane</keyword>
<proteinExistence type="inferred from homology"/>
<feature type="transmembrane region" description="Helical" evidence="7">
    <location>
        <begin position="387"/>
        <end position="407"/>
    </location>
</feature>
<dbReference type="InterPro" id="IPR050833">
    <property type="entry name" value="Poly_Biosynth_Transport"/>
</dbReference>
<comment type="similarity">
    <text evidence="2">Belongs to the polysaccharide synthase family.</text>
</comment>
<evidence type="ECO:0000313" key="9">
    <source>
        <dbReference type="Proteomes" id="UP000176682"/>
    </source>
</evidence>
<organism evidence="8 9">
    <name type="scientific">Candidatus Collierbacteria bacterium RIFOXYB1_FULL_49_13</name>
    <dbReference type="NCBI Taxonomy" id="1817728"/>
    <lineage>
        <taxon>Bacteria</taxon>
        <taxon>Candidatus Collieribacteriota</taxon>
    </lineage>
</organism>
<dbReference type="CDD" id="cd13127">
    <property type="entry name" value="MATE_tuaB_like"/>
    <property type="match status" value="1"/>
</dbReference>
<comment type="caution">
    <text evidence="8">The sequence shown here is derived from an EMBL/GenBank/DDBJ whole genome shotgun (WGS) entry which is preliminary data.</text>
</comment>
<name>A0A1F5FHT2_9BACT</name>
<feature type="transmembrane region" description="Helical" evidence="7">
    <location>
        <begin position="49"/>
        <end position="74"/>
    </location>
</feature>
<dbReference type="AlphaFoldDB" id="A0A1F5FHT2"/>